<reference evidence="1" key="1">
    <citation type="journal article" date="2020" name="bioRxiv">
        <title>Comparative genomics of Chlamydomonas.</title>
        <authorList>
            <person name="Craig R.J."/>
            <person name="Hasan A.R."/>
            <person name="Ness R.W."/>
            <person name="Keightley P.D."/>
        </authorList>
    </citation>
    <scope>NUCLEOTIDE SEQUENCE</scope>
    <source>
        <strain evidence="1">SAG 7.73</strain>
    </source>
</reference>
<dbReference type="AlphaFoldDB" id="A0A835WF61"/>
<gene>
    <name evidence="1" type="ORF">HXX76_000925</name>
</gene>
<dbReference type="GO" id="GO:0060294">
    <property type="term" value="P:cilium movement involved in cell motility"/>
    <property type="evidence" value="ECO:0007669"/>
    <property type="project" value="InterPro"/>
</dbReference>
<proteinExistence type="predicted"/>
<evidence type="ECO:0000313" key="1">
    <source>
        <dbReference type="EMBL" id="KAG2446337.1"/>
    </source>
</evidence>
<organism evidence="1 2">
    <name type="scientific">Chlamydomonas incerta</name>
    <dbReference type="NCBI Taxonomy" id="51695"/>
    <lineage>
        <taxon>Eukaryota</taxon>
        <taxon>Viridiplantae</taxon>
        <taxon>Chlorophyta</taxon>
        <taxon>core chlorophytes</taxon>
        <taxon>Chlorophyceae</taxon>
        <taxon>CS clade</taxon>
        <taxon>Chlamydomonadales</taxon>
        <taxon>Chlamydomonadaceae</taxon>
        <taxon>Chlamydomonas</taxon>
    </lineage>
</organism>
<protein>
    <submittedName>
        <fullName evidence="1">Uncharacterized protein</fullName>
    </submittedName>
</protein>
<name>A0A835WF61_CHLIN</name>
<dbReference type="OrthoDB" id="542807at2759"/>
<dbReference type="Proteomes" id="UP000650467">
    <property type="component" value="Unassembled WGS sequence"/>
</dbReference>
<dbReference type="EMBL" id="JAEHOC010000001">
    <property type="protein sequence ID" value="KAG2446337.1"/>
    <property type="molecule type" value="Genomic_DNA"/>
</dbReference>
<sequence>MLPGMDAVAAEHGAPAAVPASLPPLDLGRLTVIVDPRHECSTAQQARGPYTAQLIPALSAPELTSALPAASCRGPGGPGGGLEGVPGRAPSPDTYAALLSGQATGGPCTGLLFLGVGRFAAHVPPAVLASAPLGGCEAALLFDRCNTDEAYWAQLYRDNRKSAEQRRLESPSHVATLLLRTVLVMSAAAPPAAVVKLMHGVMAGLAAGRPLGEVVYSLLSGGGGGSGAGGAGGVLDEFELAAWRT</sequence>
<comment type="caution">
    <text evidence="1">The sequence shown here is derived from an EMBL/GenBank/DDBJ whole genome shotgun (WGS) entry which is preliminary data.</text>
</comment>
<accession>A0A835WF61</accession>
<dbReference type="GO" id="GO:0035082">
    <property type="term" value="P:axoneme assembly"/>
    <property type="evidence" value="ECO:0007669"/>
    <property type="project" value="InterPro"/>
</dbReference>
<dbReference type="PANTHER" id="PTHR15977:SF15">
    <property type="entry name" value="CILIA- AND FLAGELLA-ASSOCIATED PROTEIN 46"/>
    <property type="match status" value="1"/>
</dbReference>
<dbReference type="PANTHER" id="PTHR15977">
    <property type="entry name" value="CILIA- AND FLAGELLA-ASSOCIATED PROTEIN 46"/>
    <property type="match status" value="1"/>
</dbReference>
<evidence type="ECO:0000313" key="2">
    <source>
        <dbReference type="Proteomes" id="UP000650467"/>
    </source>
</evidence>
<dbReference type="InterPro" id="IPR039586">
    <property type="entry name" value="CFAP46"/>
</dbReference>
<keyword evidence="2" id="KW-1185">Reference proteome</keyword>